<evidence type="ECO:0000256" key="1">
    <source>
        <dbReference type="ARBA" id="ARBA00023157"/>
    </source>
</evidence>
<dbReference type="Gene3D" id="2.10.25.10">
    <property type="entry name" value="Laminin"/>
    <property type="match status" value="1"/>
</dbReference>
<keyword evidence="6" id="KW-1185">Reference proteome</keyword>
<evidence type="ECO:0000256" key="3">
    <source>
        <dbReference type="PROSITE-ProRule" id="PRU00302"/>
    </source>
</evidence>
<evidence type="ECO:0000256" key="2">
    <source>
        <dbReference type="PROSITE-ProRule" id="PRU00076"/>
    </source>
</evidence>
<dbReference type="PROSITE" id="PS50026">
    <property type="entry name" value="EGF_3"/>
    <property type="match status" value="1"/>
</dbReference>
<evidence type="ECO:0000313" key="7">
    <source>
        <dbReference type="RefSeq" id="XP_014673339.1"/>
    </source>
</evidence>
<evidence type="ECO:0000259" key="5">
    <source>
        <dbReference type="PROSITE" id="PS50923"/>
    </source>
</evidence>
<dbReference type="InterPro" id="IPR000742">
    <property type="entry name" value="EGF"/>
</dbReference>
<sequence length="292" mass="32533">MLSLYSGEWMWISQSNYVLGDDGLLSPVTGCSNNCEEEGVMCLIGSYALGPEFRECKDRGDYMCEMTPETWSIEFDNCCSTPCLHGGTCTEVVGPDPLYTCDCTDTGYTGLQCEKGRRCPTTPKLSHARVRKTGRIMDSTALITCHTGYETKETSSMTAICHLSDGTMQWVPLTSDCTIIHCPTLSTDEHAACSKCPKPDPTYLTKLTHACEDGYYYAPTKEKTKAFVCSADKTWQPNYVPCDVSYALCLDRTFMAYVEDNIDTSYKGSTFLITDHEGYGVRRLQPLREVIM</sequence>
<reference evidence="7" key="1">
    <citation type="submission" date="2025-08" db="UniProtKB">
        <authorList>
            <consortium name="RefSeq"/>
        </authorList>
    </citation>
    <scope>IDENTIFICATION</scope>
</reference>
<comment type="caution">
    <text evidence="2">Lacks conserved residue(s) required for the propagation of feature annotation.</text>
</comment>
<dbReference type="Proteomes" id="UP000695022">
    <property type="component" value="Unplaced"/>
</dbReference>
<evidence type="ECO:0000259" key="4">
    <source>
        <dbReference type="PROSITE" id="PS50026"/>
    </source>
</evidence>
<keyword evidence="1" id="KW-1015">Disulfide bond</keyword>
<dbReference type="GeneID" id="106813657"/>
<dbReference type="Pfam" id="PF00008">
    <property type="entry name" value="EGF"/>
    <property type="match status" value="1"/>
</dbReference>
<gene>
    <name evidence="7" type="primary">LOC106813657</name>
</gene>
<feature type="domain" description="Sushi" evidence="5">
    <location>
        <begin position="180"/>
        <end position="244"/>
    </location>
</feature>
<name>A0ABM1EMB8_PRICU</name>
<keyword evidence="3" id="KW-0768">Sushi</keyword>
<dbReference type="InterPro" id="IPR000436">
    <property type="entry name" value="Sushi_SCR_CCP_dom"/>
</dbReference>
<dbReference type="RefSeq" id="XP_014673339.1">
    <property type="nucleotide sequence ID" value="XM_014817853.1"/>
</dbReference>
<dbReference type="SUPFAM" id="SSF57535">
    <property type="entry name" value="Complement control module/SCR domain"/>
    <property type="match status" value="1"/>
</dbReference>
<dbReference type="PROSITE" id="PS50923">
    <property type="entry name" value="SUSHI"/>
    <property type="match status" value="1"/>
</dbReference>
<evidence type="ECO:0000313" key="6">
    <source>
        <dbReference type="Proteomes" id="UP000695022"/>
    </source>
</evidence>
<feature type="domain" description="EGF-like" evidence="4">
    <location>
        <begin position="74"/>
        <end position="114"/>
    </location>
</feature>
<dbReference type="SMART" id="SM00032">
    <property type="entry name" value="CCP"/>
    <property type="match status" value="2"/>
</dbReference>
<protein>
    <submittedName>
        <fullName evidence="7">Delta-like protein 1</fullName>
    </submittedName>
</protein>
<dbReference type="InterPro" id="IPR035976">
    <property type="entry name" value="Sushi/SCR/CCP_sf"/>
</dbReference>
<dbReference type="SUPFAM" id="SSF57196">
    <property type="entry name" value="EGF/Laminin"/>
    <property type="match status" value="1"/>
</dbReference>
<accession>A0ABM1EMB8</accession>
<keyword evidence="2" id="KW-0245">EGF-like domain</keyword>
<organism evidence="6 7">
    <name type="scientific">Priapulus caudatus</name>
    <name type="common">Priapulid worm</name>
    <dbReference type="NCBI Taxonomy" id="37621"/>
    <lineage>
        <taxon>Eukaryota</taxon>
        <taxon>Metazoa</taxon>
        <taxon>Ecdysozoa</taxon>
        <taxon>Scalidophora</taxon>
        <taxon>Priapulida</taxon>
        <taxon>Priapulimorpha</taxon>
        <taxon>Priapulimorphida</taxon>
        <taxon>Priapulidae</taxon>
        <taxon>Priapulus</taxon>
    </lineage>
</organism>
<proteinExistence type="predicted"/>